<name>D3AZL8_HETP5</name>
<dbReference type="GeneID" id="31357925"/>
<organism evidence="1 2">
    <name type="scientific">Heterostelium pallidum (strain ATCC 26659 / Pp 5 / PN500)</name>
    <name type="common">Cellular slime mold</name>
    <name type="synonym">Polysphondylium pallidum</name>
    <dbReference type="NCBI Taxonomy" id="670386"/>
    <lineage>
        <taxon>Eukaryota</taxon>
        <taxon>Amoebozoa</taxon>
        <taxon>Evosea</taxon>
        <taxon>Eumycetozoa</taxon>
        <taxon>Dictyostelia</taxon>
        <taxon>Acytosteliales</taxon>
        <taxon>Acytosteliaceae</taxon>
        <taxon>Heterostelium</taxon>
    </lineage>
</organism>
<proteinExistence type="predicted"/>
<dbReference type="AlphaFoldDB" id="D3AZL8"/>
<dbReference type="Proteomes" id="UP000001396">
    <property type="component" value="Unassembled WGS sequence"/>
</dbReference>
<dbReference type="RefSeq" id="XP_020437506.1">
    <property type="nucleotide sequence ID" value="XM_020573389.1"/>
</dbReference>
<accession>D3AZL8</accession>
<dbReference type="InParanoid" id="D3AZL8"/>
<sequence length="541" mass="63103">MNVDQTTNYICSNNNNNSNNNSYEIGNLFNQYKLTPELYFNESSKVLDYVINNKSNEKKLQYIILIYQTYHSLYRYDKDHLTSVEHLLQSIKDTPTWNSLHNYIINSPLTLNIQKHGDYHSLFKYIPSFESLIMNNNNYNCYNNNNNKSPTISNLLLQYILEILFKDKTLSSQWKVSLGSVCKQFHMVCSNILSNHPIPMDIYSGISIGSQFCLYKSPPLYLCSTEIQYIPSQFKRQCLNNLLLFTLVFLETAEMLPADYSEITNLKHIRFQDYHQHSYNNYEPNTTTNQPTYNIELLYQLVFSNKSLVSFDFITVSPSLQSHYTIGLQFIQSIIGNNKLKANTIQFIYNNDSILDNVEMSDLACVTNATLFVENSFSDGSALFKFGSSRKLTVFLKAASQYNLHMPFHLGQFIEHYSLFEELTLVLPKVSYLAVLLRRVTTKFKTLNLEIEESPMDSLFYSDNNYDKLVSSINGVFGYLEDVKFQSIRSLSIKHRHFTLENKNRRQHSFINSALIKQEYLDNKQIQTRSFKSKDPINFYR</sequence>
<keyword evidence="2" id="KW-1185">Reference proteome</keyword>
<reference evidence="1 2" key="1">
    <citation type="journal article" date="2011" name="Genome Res.">
        <title>Phylogeny-wide analysis of social amoeba genomes highlights ancient origins for complex intercellular communication.</title>
        <authorList>
            <person name="Heidel A.J."/>
            <person name="Lawal H.M."/>
            <person name="Felder M."/>
            <person name="Schilde C."/>
            <person name="Helps N.R."/>
            <person name="Tunggal B."/>
            <person name="Rivero F."/>
            <person name="John U."/>
            <person name="Schleicher M."/>
            <person name="Eichinger L."/>
            <person name="Platzer M."/>
            <person name="Noegel A.A."/>
            <person name="Schaap P."/>
            <person name="Gloeckner G."/>
        </authorList>
    </citation>
    <scope>NUCLEOTIDE SEQUENCE [LARGE SCALE GENOMIC DNA]</scope>
    <source>
        <strain evidence="2">ATCC 26659 / Pp 5 / PN500</strain>
    </source>
</reference>
<comment type="caution">
    <text evidence="1">The sequence shown here is derived from an EMBL/GenBank/DDBJ whole genome shotgun (WGS) entry which is preliminary data.</text>
</comment>
<evidence type="ECO:0000313" key="2">
    <source>
        <dbReference type="Proteomes" id="UP000001396"/>
    </source>
</evidence>
<evidence type="ECO:0000313" key="1">
    <source>
        <dbReference type="EMBL" id="EFA85397.1"/>
    </source>
</evidence>
<gene>
    <name evidence="1" type="ORF">PPL_02400</name>
</gene>
<protein>
    <submittedName>
        <fullName evidence="1">Uncharacterized protein</fullName>
    </submittedName>
</protein>
<dbReference type="EMBL" id="ADBJ01000008">
    <property type="protein sequence ID" value="EFA85397.1"/>
    <property type="molecule type" value="Genomic_DNA"/>
</dbReference>